<evidence type="ECO:0000259" key="1">
    <source>
        <dbReference type="Pfam" id="PF10130"/>
    </source>
</evidence>
<keyword evidence="3" id="KW-1185">Reference proteome</keyword>
<name>A0A7K0ERK2_9BACT</name>
<gene>
    <name evidence="2" type="ORF">GJJ30_22980</name>
</gene>
<comment type="caution">
    <text evidence="2">The sequence shown here is derived from an EMBL/GenBank/DDBJ whole genome shotgun (WGS) entry which is preliminary data.</text>
</comment>
<dbReference type="RefSeq" id="WP_154177545.1">
    <property type="nucleotide sequence ID" value="NZ_WJXZ01000014.1"/>
</dbReference>
<sequence length="99" mass="11556">MINPPSGASFVIDANILFSCLISGKDDYLTFFKTNTVYVPDFLYEEIQLHQEVIRQKSKMVLAEFRNYALAIFQNLTVVPNLLISDQHFYQAYHLCRFK</sequence>
<protein>
    <recommendedName>
        <fullName evidence="1">PIN domain-containing protein</fullName>
    </recommendedName>
</protein>
<dbReference type="InterPro" id="IPR002716">
    <property type="entry name" value="PIN_dom"/>
</dbReference>
<organism evidence="2 3">
    <name type="scientific">Larkinella terrae</name>
    <dbReference type="NCBI Taxonomy" id="2025311"/>
    <lineage>
        <taxon>Bacteria</taxon>
        <taxon>Pseudomonadati</taxon>
        <taxon>Bacteroidota</taxon>
        <taxon>Cytophagia</taxon>
        <taxon>Cytophagales</taxon>
        <taxon>Spirosomataceae</taxon>
        <taxon>Larkinella</taxon>
    </lineage>
</organism>
<dbReference type="AlphaFoldDB" id="A0A7K0ERK2"/>
<dbReference type="Pfam" id="PF10130">
    <property type="entry name" value="PIN_2"/>
    <property type="match status" value="1"/>
</dbReference>
<reference evidence="2 3" key="1">
    <citation type="journal article" date="2018" name="Antonie Van Leeuwenhoek">
        <title>Larkinella terrae sp. nov., isolated from soil on Jeju Island, South Korea.</title>
        <authorList>
            <person name="Ten L.N."/>
            <person name="Jeon J."/>
            <person name="Park S.J."/>
            <person name="Park S."/>
            <person name="Lee S.Y."/>
            <person name="Kim M.K."/>
            <person name="Jung H.Y."/>
        </authorList>
    </citation>
    <scope>NUCLEOTIDE SEQUENCE [LARGE SCALE GENOMIC DNA]</scope>
    <source>
        <strain evidence="2 3">KCTC 52001</strain>
    </source>
</reference>
<dbReference type="OrthoDB" id="956795at2"/>
<proteinExistence type="predicted"/>
<evidence type="ECO:0000313" key="3">
    <source>
        <dbReference type="Proteomes" id="UP000441754"/>
    </source>
</evidence>
<feature type="domain" description="PIN" evidence="1">
    <location>
        <begin position="11"/>
        <end position="95"/>
    </location>
</feature>
<dbReference type="EMBL" id="WJXZ01000014">
    <property type="protein sequence ID" value="MRS64181.1"/>
    <property type="molecule type" value="Genomic_DNA"/>
</dbReference>
<accession>A0A7K0ERK2</accession>
<evidence type="ECO:0000313" key="2">
    <source>
        <dbReference type="EMBL" id="MRS64181.1"/>
    </source>
</evidence>
<dbReference type="Proteomes" id="UP000441754">
    <property type="component" value="Unassembled WGS sequence"/>
</dbReference>